<gene>
    <name evidence="2" type="ORF">ESP62_004425</name>
</gene>
<dbReference type="Proteomes" id="UP001515100">
    <property type="component" value="Unassembled WGS sequence"/>
</dbReference>
<dbReference type="PROSITE" id="PS51318">
    <property type="entry name" value="TAT"/>
    <property type="match status" value="1"/>
</dbReference>
<dbReference type="EMBL" id="SDPP02000001">
    <property type="protein sequence ID" value="KAA1380433.1"/>
    <property type="molecule type" value="Genomic_DNA"/>
</dbReference>
<dbReference type="InterPro" id="IPR006311">
    <property type="entry name" value="TAT_signal"/>
</dbReference>
<accession>A0A641AT65</accession>
<protein>
    <submittedName>
        <fullName evidence="2">Uncharacterized protein</fullName>
    </submittedName>
</protein>
<keyword evidence="1" id="KW-0732">Signal</keyword>
<evidence type="ECO:0000313" key="2">
    <source>
        <dbReference type="EMBL" id="KAA1380433.1"/>
    </source>
</evidence>
<proteinExistence type="predicted"/>
<comment type="caution">
    <text evidence="2">The sequence shown here is derived from an EMBL/GenBank/DDBJ whole genome shotgun (WGS) entry which is preliminary data.</text>
</comment>
<organism evidence="2 3">
    <name type="scientific">Aeromicrobium fastidiosum</name>
    <dbReference type="NCBI Taxonomy" id="52699"/>
    <lineage>
        <taxon>Bacteria</taxon>
        <taxon>Bacillati</taxon>
        <taxon>Actinomycetota</taxon>
        <taxon>Actinomycetes</taxon>
        <taxon>Propionibacteriales</taxon>
        <taxon>Nocardioidaceae</taxon>
        <taxon>Aeromicrobium</taxon>
    </lineage>
</organism>
<dbReference type="RefSeq" id="WP_129180890.1">
    <property type="nucleotide sequence ID" value="NZ_JAGIOG010000001.1"/>
</dbReference>
<sequence length="224" mass="23136">MNRSTRRHTLVLAALGMTFAVAATPIRASADDIDEDAIAARLCPAGAGFVDMDSAEDDDRAEVGVYTYEVDGAGQEPDRLCTFAIISTDDDATLDGSYTLNVGGVSTAGAVVGSSGPTSAVLSDRAVSTTAVLVASGRQTTTTVTPASKAAKKKATKARAKAVKKAKKAYAAAGRTTKAKKILKKKLAAATKKYLAAKAPRRVTTVRPYRLDVTLAVEPTAGLS</sequence>
<keyword evidence="3" id="KW-1185">Reference proteome</keyword>
<feature type="signal peptide" evidence="1">
    <location>
        <begin position="1"/>
        <end position="22"/>
    </location>
</feature>
<feature type="chain" id="PRO_5038775341" evidence="1">
    <location>
        <begin position="23"/>
        <end position="224"/>
    </location>
</feature>
<reference evidence="2" key="1">
    <citation type="submission" date="2019-09" db="EMBL/GenBank/DDBJ databases">
        <authorList>
            <person name="Li J."/>
        </authorList>
    </citation>
    <scope>NUCLEOTIDE SEQUENCE [LARGE SCALE GENOMIC DNA]</scope>
    <source>
        <strain evidence="2">NRBC 14897</strain>
    </source>
</reference>
<evidence type="ECO:0000256" key="1">
    <source>
        <dbReference type="SAM" id="SignalP"/>
    </source>
</evidence>
<name>A0A641AT65_9ACTN</name>
<dbReference type="AlphaFoldDB" id="A0A641AT65"/>
<evidence type="ECO:0000313" key="3">
    <source>
        <dbReference type="Proteomes" id="UP001515100"/>
    </source>
</evidence>